<dbReference type="GO" id="GO:0003677">
    <property type="term" value="F:DNA binding"/>
    <property type="evidence" value="ECO:0007669"/>
    <property type="project" value="InterPro"/>
</dbReference>
<gene>
    <name evidence="3" type="ORF">K2173_014338</name>
</gene>
<evidence type="ECO:0000313" key="4">
    <source>
        <dbReference type="Proteomes" id="UP001159364"/>
    </source>
</evidence>
<evidence type="ECO:0000256" key="1">
    <source>
        <dbReference type="ARBA" id="ARBA00004123"/>
    </source>
</evidence>
<feature type="region of interest" description="Disordered" evidence="2">
    <location>
        <begin position="1"/>
        <end position="31"/>
    </location>
</feature>
<evidence type="ECO:0000256" key="2">
    <source>
        <dbReference type="SAM" id="MobiDB-lite"/>
    </source>
</evidence>
<comment type="subcellular location">
    <subcellularLocation>
        <location evidence="1">Nucleus</location>
    </subcellularLocation>
</comment>
<dbReference type="PANTHER" id="PTHR36968:SF5">
    <property type="entry name" value="HOMEOBOX-DDT DOMAIN PROTEIN RLT2"/>
    <property type="match status" value="1"/>
</dbReference>
<accession>A0AAV8S5R0</accession>
<name>A0AAV8S5R0_9ROSI</name>
<dbReference type="EMBL" id="JAIWQS010000155">
    <property type="protein sequence ID" value="KAJ8747531.1"/>
    <property type="molecule type" value="Genomic_DNA"/>
</dbReference>
<dbReference type="SUPFAM" id="SSF46689">
    <property type="entry name" value="Homeodomain-like"/>
    <property type="match status" value="1"/>
</dbReference>
<dbReference type="GO" id="GO:0005634">
    <property type="term" value="C:nucleus"/>
    <property type="evidence" value="ECO:0007669"/>
    <property type="project" value="UniProtKB-SubCell"/>
</dbReference>
<sequence>MEAAGDAGDGEEVEKRKAPSGGEFKTKRKMKTASQLEILEKTYAANMYPPEALRAELLCNWVCLIGSCNVVLPPASQGQETPTS</sequence>
<dbReference type="InterPro" id="IPR001356">
    <property type="entry name" value="HD"/>
</dbReference>
<dbReference type="GO" id="GO:0006357">
    <property type="term" value="P:regulation of transcription by RNA polymerase II"/>
    <property type="evidence" value="ECO:0007669"/>
    <property type="project" value="InterPro"/>
</dbReference>
<dbReference type="AlphaFoldDB" id="A0AAV8S5R0"/>
<dbReference type="Proteomes" id="UP001159364">
    <property type="component" value="Unassembled WGS sequence"/>
</dbReference>
<dbReference type="InterPro" id="IPR009057">
    <property type="entry name" value="Homeodomain-like_sf"/>
</dbReference>
<evidence type="ECO:0000313" key="3">
    <source>
        <dbReference type="EMBL" id="KAJ8747531.1"/>
    </source>
</evidence>
<protein>
    <recommendedName>
        <fullName evidence="5">Homeobox domain-containing protein</fullName>
    </recommendedName>
</protein>
<dbReference type="CDD" id="cd00086">
    <property type="entry name" value="homeodomain"/>
    <property type="match status" value="1"/>
</dbReference>
<dbReference type="PANTHER" id="PTHR36968">
    <property type="entry name" value="HOMEOBOX-DDT DOMAIN PROTEIN RLT2"/>
    <property type="match status" value="1"/>
</dbReference>
<reference evidence="3 4" key="1">
    <citation type="submission" date="2021-09" db="EMBL/GenBank/DDBJ databases">
        <title>Genomic insights and catalytic innovation underlie evolution of tropane alkaloids biosynthesis.</title>
        <authorList>
            <person name="Wang Y.-J."/>
            <person name="Tian T."/>
            <person name="Huang J.-P."/>
            <person name="Huang S.-X."/>
        </authorList>
    </citation>
    <scope>NUCLEOTIDE SEQUENCE [LARGE SCALE GENOMIC DNA]</scope>
    <source>
        <strain evidence="3">KIB-2018</strain>
        <tissue evidence="3">Leaf</tissue>
    </source>
</reference>
<organism evidence="3 4">
    <name type="scientific">Erythroxylum novogranatense</name>
    <dbReference type="NCBI Taxonomy" id="1862640"/>
    <lineage>
        <taxon>Eukaryota</taxon>
        <taxon>Viridiplantae</taxon>
        <taxon>Streptophyta</taxon>
        <taxon>Embryophyta</taxon>
        <taxon>Tracheophyta</taxon>
        <taxon>Spermatophyta</taxon>
        <taxon>Magnoliopsida</taxon>
        <taxon>eudicotyledons</taxon>
        <taxon>Gunneridae</taxon>
        <taxon>Pentapetalae</taxon>
        <taxon>rosids</taxon>
        <taxon>fabids</taxon>
        <taxon>Malpighiales</taxon>
        <taxon>Erythroxylaceae</taxon>
        <taxon>Erythroxylum</taxon>
    </lineage>
</organism>
<evidence type="ECO:0008006" key="5">
    <source>
        <dbReference type="Google" id="ProtNLM"/>
    </source>
</evidence>
<comment type="caution">
    <text evidence="3">The sequence shown here is derived from an EMBL/GenBank/DDBJ whole genome shotgun (WGS) entry which is preliminary data.</text>
</comment>
<proteinExistence type="predicted"/>
<dbReference type="Gene3D" id="1.10.10.60">
    <property type="entry name" value="Homeodomain-like"/>
    <property type="match status" value="1"/>
</dbReference>
<dbReference type="InterPro" id="IPR044977">
    <property type="entry name" value="RLT1-3"/>
</dbReference>
<keyword evidence="4" id="KW-1185">Reference proteome</keyword>